<feature type="region of interest" description="Disordered" evidence="1">
    <location>
        <begin position="186"/>
        <end position="214"/>
    </location>
</feature>
<reference evidence="2 3" key="1">
    <citation type="submission" date="2017-12" db="EMBL/GenBank/DDBJ databases">
        <title>Comparative genomics of Botrytis spp.</title>
        <authorList>
            <person name="Valero-Jimenez C.A."/>
            <person name="Tapia P."/>
            <person name="Veloso J."/>
            <person name="Silva-Moreno E."/>
            <person name="Staats M."/>
            <person name="Valdes J.H."/>
            <person name="Van Kan J.A.L."/>
        </authorList>
    </citation>
    <scope>NUCLEOTIDE SEQUENCE [LARGE SCALE GENOMIC DNA]</scope>
    <source>
        <strain evidence="2 3">Be9601</strain>
    </source>
</reference>
<dbReference type="AlphaFoldDB" id="A0A4Z1IUN2"/>
<dbReference type="Proteomes" id="UP000297229">
    <property type="component" value="Unassembled WGS sequence"/>
</dbReference>
<organism evidence="2 3">
    <name type="scientific">Botrytis elliptica</name>
    <dbReference type="NCBI Taxonomy" id="278938"/>
    <lineage>
        <taxon>Eukaryota</taxon>
        <taxon>Fungi</taxon>
        <taxon>Dikarya</taxon>
        <taxon>Ascomycota</taxon>
        <taxon>Pezizomycotina</taxon>
        <taxon>Leotiomycetes</taxon>
        <taxon>Helotiales</taxon>
        <taxon>Sclerotiniaceae</taxon>
        <taxon>Botrytis</taxon>
    </lineage>
</organism>
<feature type="compositionally biased region" description="Low complexity" evidence="1">
    <location>
        <begin position="186"/>
        <end position="195"/>
    </location>
</feature>
<feature type="compositionally biased region" description="Acidic residues" evidence="1">
    <location>
        <begin position="201"/>
        <end position="214"/>
    </location>
</feature>
<comment type="caution">
    <text evidence="2">The sequence shown here is derived from an EMBL/GenBank/DDBJ whole genome shotgun (WGS) entry which is preliminary data.</text>
</comment>
<keyword evidence="3" id="KW-1185">Reference proteome</keyword>
<dbReference type="EMBL" id="PQXM01001019">
    <property type="protein sequence ID" value="TGO65121.1"/>
    <property type="molecule type" value="Genomic_DNA"/>
</dbReference>
<evidence type="ECO:0000256" key="1">
    <source>
        <dbReference type="SAM" id="MobiDB-lite"/>
    </source>
</evidence>
<feature type="non-terminal residue" evidence="2">
    <location>
        <position position="1"/>
    </location>
</feature>
<feature type="compositionally biased region" description="Polar residues" evidence="1">
    <location>
        <begin position="73"/>
        <end position="82"/>
    </location>
</feature>
<name>A0A4Z1IUN2_9HELO</name>
<feature type="compositionally biased region" description="Pro residues" evidence="1">
    <location>
        <begin position="1"/>
        <end position="11"/>
    </location>
</feature>
<evidence type="ECO:0000313" key="2">
    <source>
        <dbReference type="EMBL" id="TGO65121.1"/>
    </source>
</evidence>
<gene>
    <name evidence="2" type="ORF">BELL_1021g00010</name>
</gene>
<protein>
    <submittedName>
        <fullName evidence="2">Uncharacterized protein</fullName>
    </submittedName>
</protein>
<feature type="compositionally biased region" description="Low complexity" evidence="1">
    <location>
        <begin position="117"/>
        <end position="127"/>
    </location>
</feature>
<evidence type="ECO:0000313" key="3">
    <source>
        <dbReference type="Proteomes" id="UP000297229"/>
    </source>
</evidence>
<sequence>PYTPQLNPPVSTPESLFNGRNLPTLTPLPIADLYQPGSTSYAPHSGISSGSSLGAGAGTGASHAIPVGGTGEMQASGTSSTGGFPDAKGKYALKKRESNTNRSATTSKPYIVKPKAKSSGGKSSGVSKSKKPAESSGTATPAAEDLNDYVDTMFDALTGAIAGLNGVAQGIRDVRIEEERRIQARADAAAAAAVGRGDHVNEEEEDEDEEEEEN</sequence>
<accession>A0A4Z1IUN2</accession>
<proteinExistence type="predicted"/>
<feature type="region of interest" description="Disordered" evidence="1">
    <location>
        <begin position="1"/>
        <end position="144"/>
    </location>
</feature>